<dbReference type="Proteomes" id="UP000814033">
    <property type="component" value="Unassembled WGS sequence"/>
</dbReference>
<accession>A0ACB8R5R0</accession>
<protein>
    <submittedName>
        <fullName evidence="1">Uncharacterized protein</fullName>
    </submittedName>
</protein>
<gene>
    <name evidence="1" type="ORF">FA95DRAFT_1613011</name>
</gene>
<reference evidence="1" key="1">
    <citation type="submission" date="2021-02" db="EMBL/GenBank/DDBJ databases">
        <authorList>
            <consortium name="DOE Joint Genome Institute"/>
            <person name="Ahrendt S."/>
            <person name="Looney B.P."/>
            <person name="Miyauchi S."/>
            <person name="Morin E."/>
            <person name="Drula E."/>
            <person name="Courty P.E."/>
            <person name="Chicoki N."/>
            <person name="Fauchery L."/>
            <person name="Kohler A."/>
            <person name="Kuo A."/>
            <person name="Labutti K."/>
            <person name="Pangilinan J."/>
            <person name="Lipzen A."/>
            <person name="Riley R."/>
            <person name="Andreopoulos W."/>
            <person name="He G."/>
            <person name="Johnson J."/>
            <person name="Barry K.W."/>
            <person name="Grigoriev I.V."/>
            <person name="Nagy L."/>
            <person name="Hibbett D."/>
            <person name="Henrissat B."/>
            <person name="Matheny P.B."/>
            <person name="Labbe J."/>
            <person name="Martin F."/>
        </authorList>
    </citation>
    <scope>NUCLEOTIDE SEQUENCE</scope>
    <source>
        <strain evidence="1">FP105234-sp</strain>
    </source>
</reference>
<organism evidence="1 2">
    <name type="scientific">Auriscalpium vulgare</name>
    <dbReference type="NCBI Taxonomy" id="40419"/>
    <lineage>
        <taxon>Eukaryota</taxon>
        <taxon>Fungi</taxon>
        <taxon>Dikarya</taxon>
        <taxon>Basidiomycota</taxon>
        <taxon>Agaricomycotina</taxon>
        <taxon>Agaricomycetes</taxon>
        <taxon>Russulales</taxon>
        <taxon>Auriscalpiaceae</taxon>
        <taxon>Auriscalpium</taxon>
    </lineage>
</organism>
<sequence length="71" mass="7321">MTATVARMHTPPPPGAPIAELITLTPNNPDSSLPSSTLPGACAESLVPPQLLRRGGDVSILSRSQSPQPQP</sequence>
<dbReference type="EMBL" id="MU276389">
    <property type="protein sequence ID" value="KAI0038911.1"/>
    <property type="molecule type" value="Genomic_DNA"/>
</dbReference>
<name>A0ACB8R5R0_9AGAM</name>
<keyword evidence="2" id="KW-1185">Reference proteome</keyword>
<reference evidence="1" key="2">
    <citation type="journal article" date="2022" name="New Phytol.">
        <title>Evolutionary transition to the ectomycorrhizal habit in the genomes of a hyperdiverse lineage of mushroom-forming fungi.</title>
        <authorList>
            <person name="Looney B."/>
            <person name="Miyauchi S."/>
            <person name="Morin E."/>
            <person name="Drula E."/>
            <person name="Courty P.E."/>
            <person name="Kohler A."/>
            <person name="Kuo A."/>
            <person name="LaButti K."/>
            <person name="Pangilinan J."/>
            <person name="Lipzen A."/>
            <person name="Riley R."/>
            <person name="Andreopoulos W."/>
            <person name="He G."/>
            <person name="Johnson J."/>
            <person name="Nolan M."/>
            <person name="Tritt A."/>
            <person name="Barry K.W."/>
            <person name="Grigoriev I.V."/>
            <person name="Nagy L.G."/>
            <person name="Hibbett D."/>
            <person name="Henrissat B."/>
            <person name="Matheny P.B."/>
            <person name="Labbe J."/>
            <person name="Martin F.M."/>
        </authorList>
    </citation>
    <scope>NUCLEOTIDE SEQUENCE</scope>
    <source>
        <strain evidence="1">FP105234-sp</strain>
    </source>
</reference>
<comment type="caution">
    <text evidence="1">The sequence shown here is derived from an EMBL/GenBank/DDBJ whole genome shotgun (WGS) entry which is preliminary data.</text>
</comment>
<evidence type="ECO:0000313" key="1">
    <source>
        <dbReference type="EMBL" id="KAI0038911.1"/>
    </source>
</evidence>
<evidence type="ECO:0000313" key="2">
    <source>
        <dbReference type="Proteomes" id="UP000814033"/>
    </source>
</evidence>
<proteinExistence type="predicted"/>